<dbReference type="EMBL" id="JAPQKI010000005">
    <property type="protein sequence ID" value="KAJ5098018.1"/>
    <property type="molecule type" value="Genomic_DNA"/>
</dbReference>
<dbReference type="OrthoDB" id="6260732at2759"/>
<name>A0A9W9FD51_9EURO</name>
<evidence type="ECO:0000256" key="2">
    <source>
        <dbReference type="ARBA" id="ARBA00022786"/>
    </source>
</evidence>
<dbReference type="AlphaFoldDB" id="A0A9W9FD51"/>
<keyword evidence="1" id="KW-0677">Repeat</keyword>
<dbReference type="GO" id="GO:0010265">
    <property type="term" value="P:SCF complex assembly"/>
    <property type="evidence" value="ECO:0007669"/>
    <property type="project" value="InterPro"/>
</dbReference>
<dbReference type="SUPFAM" id="SSF48371">
    <property type="entry name" value="ARM repeat"/>
    <property type="match status" value="1"/>
</dbReference>
<dbReference type="Gene3D" id="1.25.10.10">
    <property type="entry name" value="Leucine-rich Repeat Variant"/>
    <property type="match status" value="1"/>
</dbReference>
<evidence type="ECO:0000256" key="1">
    <source>
        <dbReference type="ARBA" id="ARBA00022737"/>
    </source>
</evidence>
<evidence type="ECO:0000313" key="4">
    <source>
        <dbReference type="Proteomes" id="UP001149074"/>
    </source>
</evidence>
<organism evidence="3 4">
    <name type="scientific">Penicillium argentinense</name>
    <dbReference type="NCBI Taxonomy" id="1131581"/>
    <lineage>
        <taxon>Eukaryota</taxon>
        <taxon>Fungi</taxon>
        <taxon>Dikarya</taxon>
        <taxon>Ascomycota</taxon>
        <taxon>Pezizomycotina</taxon>
        <taxon>Eurotiomycetes</taxon>
        <taxon>Eurotiomycetidae</taxon>
        <taxon>Eurotiales</taxon>
        <taxon>Aspergillaceae</taxon>
        <taxon>Penicillium</taxon>
    </lineage>
</organism>
<reference evidence="3" key="2">
    <citation type="journal article" date="2023" name="IMA Fungus">
        <title>Comparative genomic study of the Penicillium genus elucidates a diverse pangenome and 15 lateral gene transfer events.</title>
        <authorList>
            <person name="Petersen C."/>
            <person name="Sorensen T."/>
            <person name="Nielsen M.R."/>
            <person name="Sondergaard T.E."/>
            <person name="Sorensen J.L."/>
            <person name="Fitzpatrick D.A."/>
            <person name="Frisvad J.C."/>
            <person name="Nielsen K.L."/>
        </authorList>
    </citation>
    <scope>NUCLEOTIDE SEQUENCE</scope>
    <source>
        <strain evidence="3">IBT 30761</strain>
    </source>
</reference>
<dbReference type="InterPro" id="IPR039852">
    <property type="entry name" value="CAND1/CAND2"/>
</dbReference>
<proteinExistence type="predicted"/>
<dbReference type="InterPro" id="IPR011989">
    <property type="entry name" value="ARM-like"/>
</dbReference>
<accession>A0A9W9FD51</accession>
<dbReference type="PANTHER" id="PTHR12696">
    <property type="entry name" value="TIP120"/>
    <property type="match status" value="1"/>
</dbReference>
<keyword evidence="2" id="KW-0833">Ubl conjugation pathway</keyword>
<dbReference type="GeneID" id="81356492"/>
<keyword evidence="4" id="KW-1185">Reference proteome</keyword>
<comment type="caution">
    <text evidence="3">The sequence shown here is derived from an EMBL/GenBank/DDBJ whole genome shotgun (WGS) entry which is preliminary data.</text>
</comment>
<protein>
    <submittedName>
        <fullName evidence="3">Uncharacterized protein</fullName>
    </submittedName>
</protein>
<dbReference type="RefSeq" id="XP_056473672.1">
    <property type="nucleotide sequence ID" value="XM_056617513.1"/>
</dbReference>
<gene>
    <name evidence="3" type="ORF">N7532_005019</name>
</gene>
<dbReference type="Proteomes" id="UP001149074">
    <property type="component" value="Unassembled WGS sequence"/>
</dbReference>
<reference evidence="3" key="1">
    <citation type="submission" date="2022-11" db="EMBL/GenBank/DDBJ databases">
        <authorList>
            <person name="Petersen C."/>
        </authorList>
    </citation>
    <scope>NUCLEOTIDE SEQUENCE</scope>
    <source>
        <strain evidence="3">IBT 30761</strain>
    </source>
</reference>
<evidence type="ECO:0000313" key="3">
    <source>
        <dbReference type="EMBL" id="KAJ5098018.1"/>
    </source>
</evidence>
<sequence>MGDRQVIQQNIHSLLPKLDDPDADLRYMSLNDLFGILNDQSSLFLSNESRTTTQLADGLLKALDDQHGEVQNQALQCLGPLALRVPPETLVSILEKLTNLTSSQTIDTSVPNTALRTIVDTLPHPQANQPPQPSVRNAYLAISRVLIPKLAGSTPSSSGRRGSVVRGMLEKDASKGFSSDAIDVLIRVVTCFGPLLQETELDSLQQSVMAIIHTDTAGTVVTKRALAAIGALVLFFSDNQLNIFVGRLVDDLSSSKITTIHRRHLIAVIGTVTRSAPAKLGPHLDRLAPYVFAAAGEDGVGN</sequence>
<dbReference type="InterPro" id="IPR016024">
    <property type="entry name" value="ARM-type_fold"/>
</dbReference>